<dbReference type="FunFam" id="3.30.300.30:FF:000002">
    <property type="entry name" value="Long-chain fatty acid transport protein 1"/>
    <property type="match status" value="1"/>
</dbReference>
<dbReference type="GO" id="GO:0044539">
    <property type="term" value="P:long-chain fatty acid import into cell"/>
    <property type="evidence" value="ECO:0007669"/>
    <property type="project" value="TreeGrafter"/>
</dbReference>
<evidence type="ECO:0000259" key="23">
    <source>
        <dbReference type="Pfam" id="PF13193"/>
    </source>
</evidence>
<dbReference type="InterPro" id="IPR020845">
    <property type="entry name" value="AMP-binding_CS"/>
</dbReference>
<evidence type="ECO:0000313" key="25">
    <source>
        <dbReference type="Proteomes" id="UP000038040"/>
    </source>
</evidence>
<evidence type="ECO:0000256" key="1">
    <source>
        <dbReference type="ARBA" id="ARBA00004651"/>
    </source>
</evidence>
<dbReference type="PROSITE" id="PS00455">
    <property type="entry name" value="AMP_BINDING"/>
    <property type="match status" value="1"/>
</dbReference>
<dbReference type="Pfam" id="PF13193">
    <property type="entry name" value="AMP-binding_C"/>
    <property type="match status" value="1"/>
</dbReference>
<comment type="similarity">
    <text evidence="2">Belongs to the ATP-dependent AMP-binding enzyme family.</text>
</comment>
<dbReference type="AlphaFoldDB" id="A0A0N4ULD7"/>
<dbReference type="FunFam" id="3.40.50.12780:FF:000019">
    <property type="entry name" value="Long-chain fatty acid transporter"/>
    <property type="match status" value="1"/>
</dbReference>
<dbReference type="Gene3D" id="3.40.50.12780">
    <property type="entry name" value="N-terminal domain of ligase-like"/>
    <property type="match status" value="1"/>
</dbReference>
<evidence type="ECO:0000256" key="12">
    <source>
        <dbReference type="ARBA" id="ARBA00023136"/>
    </source>
</evidence>
<name>A0A0N4ULD7_DRAME</name>
<comment type="catalytic activity">
    <reaction evidence="15">
        <text>a very long-chain fatty acid + ATP + CoA = a very long-chain fatty acyl-CoA + AMP + diphosphate</text>
        <dbReference type="Rhea" id="RHEA:54536"/>
        <dbReference type="ChEBI" id="CHEBI:30616"/>
        <dbReference type="ChEBI" id="CHEBI:33019"/>
        <dbReference type="ChEBI" id="CHEBI:57287"/>
        <dbReference type="ChEBI" id="CHEBI:58950"/>
        <dbReference type="ChEBI" id="CHEBI:138261"/>
        <dbReference type="ChEBI" id="CHEBI:456215"/>
    </reaction>
    <physiologicalReaction direction="left-to-right" evidence="15">
        <dbReference type="Rhea" id="RHEA:54537"/>
    </physiologicalReaction>
</comment>
<evidence type="ECO:0000256" key="15">
    <source>
        <dbReference type="ARBA" id="ARBA00036527"/>
    </source>
</evidence>
<dbReference type="PANTHER" id="PTHR43107:SF24">
    <property type="entry name" value="AMP-BINDING DOMAIN-CONTAINING PROTEIN"/>
    <property type="match status" value="1"/>
</dbReference>
<dbReference type="PANTHER" id="PTHR43107">
    <property type="entry name" value="LONG-CHAIN FATTY ACID TRANSPORT PROTEIN"/>
    <property type="match status" value="1"/>
</dbReference>
<comment type="catalytic activity">
    <reaction evidence="18">
        <text>tetracosanoate + ATP + CoA = tetracosanoyl-CoA + AMP + diphosphate</text>
        <dbReference type="Rhea" id="RHEA:33639"/>
        <dbReference type="ChEBI" id="CHEBI:30616"/>
        <dbReference type="ChEBI" id="CHEBI:31014"/>
        <dbReference type="ChEBI" id="CHEBI:33019"/>
        <dbReference type="ChEBI" id="CHEBI:57287"/>
        <dbReference type="ChEBI" id="CHEBI:65052"/>
        <dbReference type="ChEBI" id="CHEBI:456215"/>
    </reaction>
    <physiologicalReaction direction="left-to-right" evidence="18">
        <dbReference type="Rhea" id="RHEA:33640"/>
    </physiologicalReaction>
</comment>
<keyword evidence="12" id="KW-0472">Membrane</keyword>
<dbReference type="InterPro" id="IPR025110">
    <property type="entry name" value="AMP-bd_C"/>
</dbReference>
<accession>A0A0N4ULD7</accession>
<dbReference type="InterPro" id="IPR045851">
    <property type="entry name" value="AMP-bd_C_sf"/>
</dbReference>
<evidence type="ECO:0000256" key="8">
    <source>
        <dbReference type="ARBA" id="ARBA00022832"/>
    </source>
</evidence>
<dbReference type="Proteomes" id="UP000038040">
    <property type="component" value="Unplaced"/>
</dbReference>
<evidence type="ECO:0000313" key="27">
    <source>
        <dbReference type="WBParaSite" id="DME_0000860901-mRNA-1"/>
    </source>
</evidence>
<evidence type="ECO:0000256" key="21">
    <source>
        <dbReference type="ARBA" id="ARBA00078285"/>
    </source>
</evidence>
<sequence>MHGDFWYRSYLTLHRDISGVHLLLRLKIDLNRRMAENRGLNKIFMDLVEKHSCKVAIIDIETNRTFTFAEFNCEMNKYANYFKSLGYKNGDVVALFMENSVNFVSAWMGLSKIGVITAWINSNLKMEPLAHCINASKAKSIISSVQMCQSVKEISDQKLIDENIEIFSLGNSKWNCINLCEILSSTSSDEPQNCKDVDFKSALCFIYTSGTTGLPKAAVIKHYRFYSMVTGVAHSFRITPCDRIYLAMPLYHTAAGILGIGQTIIFGSSTVIRRKFSASNFWKDCVNYECTVSQYIGEICRYLLAQPKIPEERIHKIHLMYGNGLRGEIWQDFVDRFGVRIGEVYGSTEGTSNLVNIDGKVGACGFLPISPLTSFVHPVRLVKVDETTGEVIRRHDGLCVPCRPGQTGAMVSTIKSNNPLLIFEGYLNQKETSKKVLKNVFKKGDSVFVSGDILHWDKLGYLYFKDRTGDTYRWKGENVSTTEVEAILQPLNCVADATVYGVTVPGHEGKAGMAAIVKSDEAFQDNQMFLDEIGAKILNKLPSYAAPVFIRLCKSVDKTGTYKLVKTHLQNLGYQPDSKNGHVFYKNAKSNKYVPLDSITLQLIDSAQFSGL</sequence>
<comment type="function">
    <text evidence="19">Acyl-CoA synthetase required for both the import of long chain fatty acids (LCFAs) (C14-C18) and the activation very long chain fatty acids (VLCFAs) (C20-C26) by esterification of the fatty acids into metabolically active CoA-thioesters for subsequent degradation or incorporation into phospholipids. The transport and fatty acyl-CoA synthetase activities are genetically separable and are thus independent activities. Esterifies VLCFAs in the peroxisome matrix. The VLCFAs are actively transported into peroxisomes by a PXA1-PXA2 heterodimeric transporter in the peroxisomal membrane.</text>
</comment>
<reference evidence="27" key="1">
    <citation type="submission" date="2017-02" db="UniProtKB">
        <authorList>
            <consortium name="WormBaseParasite"/>
        </authorList>
    </citation>
    <scope>IDENTIFICATION</scope>
</reference>
<evidence type="ECO:0000256" key="9">
    <source>
        <dbReference type="ARBA" id="ARBA00022840"/>
    </source>
</evidence>
<evidence type="ECO:0000256" key="18">
    <source>
        <dbReference type="ARBA" id="ARBA00048666"/>
    </source>
</evidence>
<evidence type="ECO:0000313" key="26">
    <source>
        <dbReference type="Proteomes" id="UP000274756"/>
    </source>
</evidence>
<reference evidence="24 26" key="2">
    <citation type="submission" date="2018-11" db="EMBL/GenBank/DDBJ databases">
        <authorList>
            <consortium name="Pathogen Informatics"/>
        </authorList>
    </citation>
    <scope>NUCLEOTIDE SEQUENCE [LARGE SCALE GENOMIC DNA]</scope>
</reference>
<dbReference type="EC" id="6.2.1.3" evidence="14"/>
<keyword evidence="5" id="KW-0436">Ligase</keyword>
<keyword evidence="13" id="KW-0576">Peroxisome</keyword>
<evidence type="ECO:0000256" key="3">
    <source>
        <dbReference type="ARBA" id="ARBA00022448"/>
    </source>
</evidence>
<gene>
    <name evidence="24" type="ORF">DME_LOCUS2524</name>
</gene>
<evidence type="ECO:0000256" key="17">
    <source>
        <dbReference type="ARBA" id="ARBA00046271"/>
    </source>
</evidence>
<dbReference type="GO" id="GO:0004467">
    <property type="term" value="F:long-chain fatty acid-CoA ligase activity"/>
    <property type="evidence" value="ECO:0007669"/>
    <property type="project" value="UniProtKB-EC"/>
</dbReference>
<evidence type="ECO:0000256" key="13">
    <source>
        <dbReference type="ARBA" id="ARBA00023140"/>
    </source>
</evidence>
<dbReference type="SUPFAM" id="SSF56801">
    <property type="entry name" value="Acetyl-CoA synthetase-like"/>
    <property type="match status" value="1"/>
</dbReference>
<dbReference type="GO" id="GO:0005886">
    <property type="term" value="C:plasma membrane"/>
    <property type="evidence" value="ECO:0007669"/>
    <property type="project" value="UniProtKB-SubCell"/>
</dbReference>
<keyword evidence="8" id="KW-0276">Fatty acid metabolism</keyword>
<dbReference type="WBParaSite" id="DME_0000860901-mRNA-1">
    <property type="protein sequence ID" value="DME_0000860901-mRNA-1"/>
    <property type="gene ID" value="DME_0000860901"/>
</dbReference>
<dbReference type="GO" id="GO:0005524">
    <property type="term" value="F:ATP binding"/>
    <property type="evidence" value="ECO:0007669"/>
    <property type="project" value="UniProtKB-KW"/>
</dbReference>
<feature type="domain" description="AMP-binding enzyme C-terminal" evidence="23">
    <location>
        <begin position="483"/>
        <end position="563"/>
    </location>
</feature>
<keyword evidence="4" id="KW-1003">Cell membrane</keyword>
<evidence type="ECO:0000256" key="6">
    <source>
        <dbReference type="ARBA" id="ARBA00022692"/>
    </source>
</evidence>
<feature type="domain" description="AMP-dependent synthetase/ligase" evidence="22">
    <location>
        <begin position="48"/>
        <end position="393"/>
    </location>
</feature>
<dbReference type="GO" id="GO:0005789">
    <property type="term" value="C:endoplasmic reticulum membrane"/>
    <property type="evidence" value="ECO:0007669"/>
    <property type="project" value="TreeGrafter"/>
</dbReference>
<dbReference type="Proteomes" id="UP000274756">
    <property type="component" value="Unassembled WGS sequence"/>
</dbReference>
<evidence type="ECO:0000256" key="5">
    <source>
        <dbReference type="ARBA" id="ARBA00022598"/>
    </source>
</evidence>
<evidence type="ECO:0000256" key="20">
    <source>
        <dbReference type="ARBA" id="ARBA00068795"/>
    </source>
</evidence>
<evidence type="ECO:0000256" key="11">
    <source>
        <dbReference type="ARBA" id="ARBA00023055"/>
    </source>
</evidence>
<keyword evidence="6" id="KW-0812">Transmembrane</keyword>
<evidence type="ECO:0000256" key="7">
    <source>
        <dbReference type="ARBA" id="ARBA00022741"/>
    </source>
</evidence>
<dbReference type="OrthoDB" id="288590at2759"/>
<comment type="subcellular location">
    <subcellularLocation>
        <location evidence="1">Cell membrane</location>
        <topology evidence="1">Multi-pass membrane protein</topology>
    </subcellularLocation>
    <subcellularLocation>
        <location evidence="17">Peroxisome membrane</location>
    </subcellularLocation>
</comment>
<dbReference type="InterPro" id="IPR000873">
    <property type="entry name" value="AMP-dep_synth/lig_dom"/>
</dbReference>
<evidence type="ECO:0000256" key="4">
    <source>
        <dbReference type="ARBA" id="ARBA00022475"/>
    </source>
</evidence>
<evidence type="ECO:0000259" key="22">
    <source>
        <dbReference type="Pfam" id="PF00501"/>
    </source>
</evidence>
<evidence type="ECO:0000256" key="16">
    <source>
        <dbReference type="ARBA" id="ARBA00041297"/>
    </source>
</evidence>
<dbReference type="Gene3D" id="3.30.300.30">
    <property type="match status" value="1"/>
</dbReference>
<proteinExistence type="inferred from homology"/>
<keyword evidence="11" id="KW-0445">Lipid transport</keyword>
<keyword evidence="7" id="KW-0547">Nucleotide-binding</keyword>
<dbReference type="Pfam" id="PF00501">
    <property type="entry name" value="AMP-binding"/>
    <property type="match status" value="1"/>
</dbReference>
<evidence type="ECO:0000256" key="10">
    <source>
        <dbReference type="ARBA" id="ARBA00022989"/>
    </source>
</evidence>
<evidence type="ECO:0000256" key="19">
    <source>
        <dbReference type="ARBA" id="ARBA00060276"/>
    </source>
</evidence>
<keyword evidence="3" id="KW-0813">Transport</keyword>
<keyword evidence="8" id="KW-0443">Lipid metabolism</keyword>
<organism evidence="25 27">
    <name type="scientific">Dracunculus medinensis</name>
    <name type="common">Guinea worm</name>
    <dbReference type="NCBI Taxonomy" id="318479"/>
    <lineage>
        <taxon>Eukaryota</taxon>
        <taxon>Metazoa</taxon>
        <taxon>Ecdysozoa</taxon>
        <taxon>Nematoda</taxon>
        <taxon>Chromadorea</taxon>
        <taxon>Rhabditida</taxon>
        <taxon>Spirurina</taxon>
        <taxon>Dracunculoidea</taxon>
        <taxon>Dracunculidae</taxon>
        <taxon>Dracunculus</taxon>
    </lineage>
</organism>
<dbReference type="GO" id="GO:0005324">
    <property type="term" value="F:long-chain fatty acid transmembrane transporter activity"/>
    <property type="evidence" value="ECO:0007669"/>
    <property type="project" value="TreeGrafter"/>
</dbReference>
<evidence type="ECO:0000256" key="2">
    <source>
        <dbReference type="ARBA" id="ARBA00006432"/>
    </source>
</evidence>
<dbReference type="GO" id="GO:0005778">
    <property type="term" value="C:peroxisomal membrane"/>
    <property type="evidence" value="ECO:0007669"/>
    <property type="project" value="UniProtKB-SubCell"/>
</dbReference>
<keyword evidence="9" id="KW-0067">ATP-binding</keyword>
<evidence type="ECO:0000313" key="24">
    <source>
        <dbReference type="EMBL" id="VDN52551.1"/>
    </source>
</evidence>
<keyword evidence="10" id="KW-1133">Transmembrane helix</keyword>
<protein>
    <recommendedName>
        <fullName evidence="20">Very long-chain fatty acid transport protein</fullName>
        <ecNumber evidence="14">6.2.1.3</ecNumber>
    </recommendedName>
    <alternativeName>
        <fullName evidence="16">Long-chain-fatty-acid--CoA ligase</fullName>
    </alternativeName>
    <alternativeName>
        <fullName evidence="21">Very-long-chain acyl-CoA synthetase</fullName>
    </alternativeName>
</protein>
<dbReference type="InterPro" id="IPR042099">
    <property type="entry name" value="ANL_N_sf"/>
</dbReference>
<dbReference type="EMBL" id="UYYG01000065">
    <property type="protein sequence ID" value="VDN52551.1"/>
    <property type="molecule type" value="Genomic_DNA"/>
</dbReference>
<evidence type="ECO:0000256" key="14">
    <source>
        <dbReference type="ARBA" id="ARBA00026121"/>
    </source>
</evidence>
<dbReference type="STRING" id="318479.A0A0N4ULD7"/>
<keyword evidence="26" id="KW-1185">Reference proteome</keyword>